<feature type="transmembrane region" description="Helical" evidence="5">
    <location>
        <begin position="240"/>
        <end position="258"/>
    </location>
</feature>
<evidence type="ECO:0000256" key="4">
    <source>
        <dbReference type="ARBA" id="ARBA00023136"/>
    </source>
</evidence>
<dbReference type="PANTHER" id="PTHR23530">
    <property type="entry name" value="TRANSPORT PROTEIN-RELATED"/>
    <property type="match status" value="1"/>
</dbReference>
<dbReference type="CDD" id="cd06174">
    <property type="entry name" value="MFS"/>
    <property type="match status" value="1"/>
</dbReference>
<evidence type="ECO:0000313" key="7">
    <source>
        <dbReference type="Proteomes" id="UP000199322"/>
    </source>
</evidence>
<evidence type="ECO:0000256" key="2">
    <source>
        <dbReference type="ARBA" id="ARBA00022692"/>
    </source>
</evidence>
<dbReference type="GO" id="GO:0022857">
    <property type="term" value="F:transmembrane transporter activity"/>
    <property type="evidence" value="ECO:0007669"/>
    <property type="project" value="InterPro"/>
</dbReference>
<keyword evidence="7" id="KW-1185">Reference proteome</keyword>
<dbReference type="AlphaFoldDB" id="A0A1G6NQM7"/>
<feature type="transmembrane region" description="Helical" evidence="5">
    <location>
        <begin position="77"/>
        <end position="105"/>
    </location>
</feature>
<comment type="subcellular location">
    <subcellularLocation>
        <location evidence="1">Membrane</location>
        <topology evidence="1">Multi-pass membrane protein</topology>
    </subcellularLocation>
</comment>
<keyword evidence="2 5" id="KW-0812">Transmembrane</keyword>
<sequence>MEITKDKQYYKFCAYGFLKNLRFFEPFFLLFLLEKGFSFTQIGVLFAIRSLLINFLEIPTGVISDSVGRKRAMLFSFASYIVSFVIFYLSNSFLLFAFAMIFFSFGETFRSGTHKAMIMEYLKLKNWESIKVNYYGHTRSASQIGSAISSLIAAALVFYTNSYSIIFLASTIPYILDLLNLATYPAELDGEIKKLKWSEVKKQFVIVSKETFYSFKNRRYIKILINSSFYAAYYKSLKDYIQPIIKTMALGFPFLLAYDNKQRAAFFIGIIYFFVYLINSFASRKASAFQNLFKDKDLPLNLTMFFGFFLGILTGFFYEFNIYYLSILFFIFIFVIENVRKPMAVSKVSDEIDSKNMATGLSVESQLESIFTSLIVFMTGFFADLFNVGVAILIVSFSSVVFGYFIRVED</sequence>
<evidence type="ECO:0000256" key="3">
    <source>
        <dbReference type="ARBA" id="ARBA00022989"/>
    </source>
</evidence>
<keyword evidence="3 5" id="KW-1133">Transmembrane helix</keyword>
<dbReference type="InterPro" id="IPR005829">
    <property type="entry name" value="Sugar_transporter_CS"/>
</dbReference>
<feature type="transmembrane region" description="Helical" evidence="5">
    <location>
        <begin position="39"/>
        <end position="56"/>
    </location>
</feature>
<gene>
    <name evidence="6" type="ORF">SAMN04488588_1622</name>
</gene>
<dbReference type="Pfam" id="PF07690">
    <property type="entry name" value="MFS_1"/>
    <property type="match status" value="1"/>
</dbReference>
<dbReference type="Proteomes" id="UP000199322">
    <property type="component" value="Unassembled WGS sequence"/>
</dbReference>
<evidence type="ECO:0000313" key="6">
    <source>
        <dbReference type="EMBL" id="SDC69981.1"/>
    </source>
</evidence>
<feature type="transmembrane region" description="Helical" evidence="5">
    <location>
        <begin position="298"/>
        <end position="316"/>
    </location>
</feature>
<evidence type="ECO:0000256" key="1">
    <source>
        <dbReference type="ARBA" id="ARBA00004141"/>
    </source>
</evidence>
<dbReference type="SUPFAM" id="SSF103473">
    <property type="entry name" value="MFS general substrate transporter"/>
    <property type="match status" value="1"/>
</dbReference>
<keyword evidence="4 5" id="KW-0472">Membrane</keyword>
<dbReference type="PROSITE" id="PS00216">
    <property type="entry name" value="SUGAR_TRANSPORT_1"/>
    <property type="match status" value="1"/>
</dbReference>
<dbReference type="STRING" id="28234.SAMN04488588_1622"/>
<dbReference type="RefSeq" id="WP_091404624.1">
    <property type="nucleotide sequence ID" value="NZ_FMYV01000006.1"/>
</dbReference>
<feature type="transmembrane region" description="Helical" evidence="5">
    <location>
        <begin position="144"/>
        <end position="169"/>
    </location>
</feature>
<organism evidence="6 7">
    <name type="scientific">Geotoga petraea</name>
    <dbReference type="NCBI Taxonomy" id="28234"/>
    <lineage>
        <taxon>Bacteria</taxon>
        <taxon>Thermotogati</taxon>
        <taxon>Thermotogota</taxon>
        <taxon>Thermotogae</taxon>
        <taxon>Petrotogales</taxon>
        <taxon>Petrotogaceae</taxon>
        <taxon>Geotoga</taxon>
    </lineage>
</organism>
<protein>
    <submittedName>
        <fullName evidence="6">Major Facilitator Superfamily protein</fullName>
    </submittedName>
</protein>
<dbReference type="Gene3D" id="1.20.1250.20">
    <property type="entry name" value="MFS general substrate transporter like domains"/>
    <property type="match status" value="1"/>
</dbReference>
<proteinExistence type="predicted"/>
<dbReference type="InterPro" id="IPR011701">
    <property type="entry name" value="MFS"/>
</dbReference>
<dbReference type="PANTHER" id="PTHR23530:SF1">
    <property type="entry name" value="PERMEASE, MAJOR FACILITATOR SUPERFAMILY-RELATED"/>
    <property type="match status" value="1"/>
</dbReference>
<feature type="transmembrane region" description="Helical" evidence="5">
    <location>
        <begin position="264"/>
        <end position="282"/>
    </location>
</feature>
<feature type="transmembrane region" description="Helical" evidence="5">
    <location>
        <begin position="388"/>
        <end position="406"/>
    </location>
</feature>
<dbReference type="InterPro" id="IPR053160">
    <property type="entry name" value="MFS_DHA3_Transporter"/>
</dbReference>
<dbReference type="GO" id="GO:0016020">
    <property type="term" value="C:membrane"/>
    <property type="evidence" value="ECO:0007669"/>
    <property type="project" value="UniProtKB-SubCell"/>
</dbReference>
<dbReference type="InterPro" id="IPR036259">
    <property type="entry name" value="MFS_trans_sf"/>
</dbReference>
<evidence type="ECO:0000256" key="5">
    <source>
        <dbReference type="SAM" id="Phobius"/>
    </source>
</evidence>
<name>A0A1G6NQM7_9BACT</name>
<dbReference type="EMBL" id="FMYV01000006">
    <property type="protein sequence ID" value="SDC69981.1"/>
    <property type="molecule type" value="Genomic_DNA"/>
</dbReference>
<accession>A0A1G6NQM7</accession>
<reference evidence="6 7" key="1">
    <citation type="submission" date="2016-10" db="EMBL/GenBank/DDBJ databases">
        <authorList>
            <person name="de Groot N.N."/>
        </authorList>
    </citation>
    <scope>NUCLEOTIDE SEQUENCE [LARGE SCALE GENOMIC DNA]</scope>
    <source>
        <strain evidence="6 7">WG14</strain>
    </source>
</reference>